<protein>
    <submittedName>
        <fullName evidence="1">DUF4250 domain-containing protein</fullName>
    </submittedName>
</protein>
<reference evidence="1" key="1">
    <citation type="submission" date="2020-12" db="EMBL/GenBank/DDBJ databases">
        <title>M. sibirica DSM 26468T genome.</title>
        <authorList>
            <person name="Thieme N."/>
            <person name="Rettenmaier R."/>
            <person name="Zverlov V."/>
            <person name="Liebl W."/>
        </authorList>
    </citation>
    <scope>NUCLEOTIDE SEQUENCE</scope>
    <source>
        <strain evidence="1">DSM 26468</strain>
    </source>
</reference>
<organism evidence="1 2">
    <name type="scientific">Mobilitalea sibirica</name>
    <dbReference type="NCBI Taxonomy" id="1462919"/>
    <lineage>
        <taxon>Bacteria</taxon>
        <taxon>Bacillati</taxon>
        <taxon>Bacillota</taxon>
        <taxon>Clostridia</taxon>
        <taxon>Lachnospirales</taxon>
        <taxon>Lachnospiraceae</taxon>
        <taxon>Mobilitalea</taxon>
    </lineage>
</organism>
<dbReference type="InterPro" id="IPR025346">
    <property type="entry name" value="DUF4250"/>
</dbReference>
<accession>A0A8J7KWE0</accession>
<dbReference type="RefSeq" id="WP_197660530.1">
    <property type="nucleotide sequence ID" value="NZ_JAEAGR010000004.1"/>
</dbReference>
<proteinExistence type="predicted"/>
<keyword evidence="2" id="KW-1185">Reference proteome</keyword>
<gene>
    <name evidence="1" type="ORF">I5677_05255</name>
</gene>
<dbReference type="EMBL" id="JAEAGR010000004">
    <property type="protein sequence ID" value="MBH1940302.1"/>
    <property type="molecule type" value="Genomic_DNA"/>
</dbReference>
<evidence type="ECO:0000313" key="1">
    <source>
        <dbReference type="EMBL" id="MBH1940302.1"/>
    </source>
</evidence>
<evidence type="ECO:0000313" key="2">
    <source>
        <dbReference type="Proteomes" id="UP000623269"/>
    </source>
</evidence>
<name>A0A8J7KWE0_9FIRM</name>
<dbReference type="AlphaFoldDB" id="A0A8J7KWE0"/>
<dbReference type="Proteomes" id="UP000623269">
    <property type="component" value="Unassembled WGS sequence"/>
</dbReference>
<sequence length="61" mass="7230">MTLPKDPIILLSYINTKLRDEFSSLDELCKSLDIDRSKLEKILSSIHYTYNEKRNQFNPQI</sequence>
<dbReference type="Pfam" id="PF14056">
    <property type="entry name" value="DUF4250"/>
    <property type="match status" value="1"/>
</dbReference>
<comment type="caution">
    <text evidence="1">The sequence shown here is derived from an EMBL/GenBank/DDBJ whole genome shotgun (WGS) entry which is preliminary data.</text>
</comment>